<accession>A0A6N7ZEV7</accession>
<sequence length="223" mass="23812">MTTETGSAPTTPLAVPDDVPEQPPVGARCFGDGDPLYEEYHDTEWGVPVHGDTALLERLALEGFQSGLSWITVLRKRPAFREVFAGFDPEVVAGFGEQDVDRLLGDARIIRNRQKIGATIDNARALVALHDSGRTLDELVWSFAPPPRAHRPVAWGDVPGSTPESTALSKALKKLGFRFVGPTTAYAAMQACGLVDDHLATCPVALRRRPGAAGASSAGEGSR</sequence>
<evidence type="ECO:0000256" key="1">
    <source>
        <dbReference type="PIRSR" id="PIRSR605019-1"/>
    </source>
</evidence>
<dbReference type="GO" id="GO:0006284">
    <property type="term" value="P:base-excision repair"/>
    <property type="evidence" value="ECO:0007669"/>
    <property type="project" value="InterPro"/>
</dbReference>
<evidence type="ECO:0000256" key="2">
    <source>
        <dbReference type="SAM" id="MobiDB-lite"/>
    </source>
</evidence>
<feature type="region of interest" description="Disordered" evidence="2">
    <location>
        <begin position="1"/>
        <end position="22"/>
    </location>
</feature>
<feature type="compositionally biased region" description="Polar residues" evidence="2">
    <location>
        <begin position="1"/>
        <end position="10"/>
    </location>
</feature>
<reference evidence="3 4" key="1">
    <citation type="submission" date="2019-11" db="EMBL/GenBank/DDBJ databases">
        <title>Cellulosimicrobium composti sp. nov. isolated from a compost.</title>
        <authorList>
            <person name="Yang Y."/>
        </authorList>
    </citation>
    <scope>NUCLEOTIDE SEQUENCE [LARGE SCALE GENOMIC DNA]</scope>
    <source>
        <strain evidence="3 4">BIT-GX5</strain>
    </source>
</reference>
<dbReference type="InterPro" id="IPR005019">
    <property type="entry name" value="Adenine_glyco"/>
</dbReference>
<evidence type="ECO:0000313" key="4">
    <source>
        <dbReference type="Proteomes" id="UP000440668"/>
    </source>
</evidence>
<protein>
    <submittedName>
        <fullName evidence="3">DNA-3-methyladenine glycosylase I</fullName>
    </submittedName>
</protein>
<dbReference type="GO" id="GO:0008725">
    <property type="term" value="F:DNA-3-methyladenine glycosylase activity"/>
    <property type="evidence" value="ECO:0007669"/>
    <property type="project" value="InterPro"/>
</dbReference>
<gene>
    <name evidence="3" type="ORF">GJV82_03185</name>
</gene>
<organism evidence="3 4">
    <name type="scientific">Cellulosimicrobium composti</name>
    <dbReference type="NCBI Taxonomy" id="2672572"/>
    <lineage>
        <taxon>Bacteria</taxon>
        <taxon>Bacillati</taxon>
        <taxon>Actinomycetota</taxon>
        <taxon>Actinomycetes</taxon>
        <taxon>Micrococcales</taxon>
        <taxon>Promicromonosporaceae</taxon>
        <taxon>Cellulosimicrobium</taxon>
    </lineage>
</organism>
<keyword evidence="1" id="KW-0862">Zinc</keyword>
<feature type="binding site" evidence="1">
    <location>
        <position position="202"/>
    </location>
    <ligand>
        <name>Zn(2+)</name>
        <dbReference type="ChEBI" id="CHEBI:29105"/>
    </ligand>
</feature>
<dbReference type="EMBL" id="WMKA01000004">
    <property type="protein sequence ID" value="MTG87963.1"/>
    <property type="molecule type" value="Genomic_DNA"/>
</dbReference>
<dbReference type="Gene3D" id="1.10.340.30">
    <property type="entry name" value="Hypothetical protein, domain 2"/>
    <property type="match status" value="1"/>
</dbReference>
<dbReference type="RefSeq" id="WP_155098201.1">
    <property type="nucleotide sequence ID" value="NZ_WMKA01000004.1"/>
</dbReference>
<dbReference type="Pfam" id="PF03352">
    <property type="entry name" value="Adenine_glyco"/>
    <property type="match status" value="1"/>
</dbReference>
<feature type="binding site" evidence="1">
    <location>
        <position position="41"/>
    </location>
    <ligand>
        <name>Zn(2+)</name>
        <dbReference type="ChEBI" id="CHEBI:29105"/>
    </ligand>
</feature>
<dbReference type="PANTHER" id="PTHR30037">
    <property type="entry name" value="DNA-3-METHYLADENINE GLYCOSYLASE 1"/>
    <property type="match status" value="1"/>
</dbReference>
<dbReference type="AlphaFoldDB" id="A0A6N7ZEV7"/>
<feature type="binding site" evidence="1">
    <location>
        <position position="198"/>
    </location>
    <ligand>
        <name>Zn(2+)</name>
        <dbReference type="ChEBI" id="CHEBI:29105"/>
    </ligand>
</feature>
<proteinExistence type="predicted"/>
<dbReference type="GO" id="GO:0046872">
    <property type="term" value="F:metal ion binding"/>
    <property type="evidence" value="ECO:0007669"/>
    <property type="project" value="UniProtKB-KW"/>
</dbReference>
<dbReference type="PANTHER" id="PTHR30037:SF4">
    <property type="entry name" value="DNA-3-METHYLADENINE GLYCOSYLASE I"/>
    <property type="match status" value="1"/>
</dbReference>
<comment type="caution">
    <text evidence="3">The sequence shown here is derived from an EMBL/GenBank/DDBJ whole genome shotgun (WGS) entry which is preliminary data.</text>
</comment>
<keyword evidence="1" id="KW-0479">Metal-binding</keyword>
<name>A0A6N7ZEV7_9MICO</name>
<dbReference type="InterPro" id="IPR052891">
    <property type="entry name" value="DNA-3mA_glycosylase"/>
</dbReference>
<dbReference type="SUPFAM" id="SSF48150">
    <property type="entry name" value="DNA-glycosylase"/>
    <property type="match status" value="1"/>
</dbReference>
<dbReference type="Proteomes" id="UP000440668">
    <property type="component" value="Unassembled WGS sequence"/>
</dbReference>
<dbReference type="InterPro" id="IPR011257">
    <property type="entry name" value="DNA_glycosylase"/>
</dbReference>
<evidence type="ECO:0000313" key="3">
    <source>
        <dbReference type="EMBL" id="MTG87963.1"/>
    </source>
</evidence>